<dbReference type="PANTHER" id="PTHR33164:SF94">
    <property type="entry name" value="TRANSCRIPTIONAL REGULATORY PROTEIN-RELATED"/>
    <property type="match status" value="1"/>
</dbReference>
<gene>
    <name evidence="2" type="ORF">L1785_12260</name>
</gene>
<dbReference type="GO" id="GO:0006950">
    <property type="term" value="P:response to stress"/>
    <property type="evidence" value="ECO:0007669"/>
    <property type="project" value="TreeGrafter"/>
</dbReference>
<dbReference type="RefSeq" id="WP_236089553.1">
    <property type="nucleotide sequence ID" value="NZ_JAKGSG010000034.1"/>
</dbReference>
<comment type="caution">
    <text evidence="2">The sequence shown here is derived from an EMBL/GenBank/DDBJ whole genome shotgun (WGS) entry which is preliminary data.</text>
</comment>
<keyword evidence="3" id="KW-1185">Reference proteome</keyword>
<dbReference type="InterPro" id="IPR036390">
    <property type="entry name" value="WH_DNA-bd_sf"/>
</dbReference>
<protein>
    <submittedName>
        <fullName evidence="2">MarR family winged helix-turn-helix transcriptional regulator</fullName>
    </submittedName>
</protein>
<dbReference type="Pfam" id="PF12802">
    <property type="entry name" value="MarR_2"/>
    <property type="match status" value="1"/>
</dbReference>
<dbReference type="EMBL" id="JAKGSG010000034">
    <property type="protein sequence ID" value="MCF4121757.1"/>
    <property type="molecule type" value="Genomic_DNA"/>
</dbReference>
<dbReference type="Proteomes" id="UP001165405">
    <property type="component" value="Unassembled WGS sequence"/>
</dbReference>
<name>A0AA41U9M1_9MICO</name>
<accession>A0AA41U9M1</accession>
<sequence>MESNKDSSESIPGRTRTPATDAAQVVDDLVRVEVRLYSAIDARLRAAHGSGLGRFEQLRVVGDVPDCRVSDLVRVLAITVGAASKGVDRQVRDGLVRRTVNPADRRSSFLALTPEGRRLLDGMRPTYAAAGGELLDGAGLRERDLAAVADALAALRTHLEATASVRGHT</sequence>
<proteinExistence type="predicted"/>
<dbReference type="SMART" id="SM00347">
    <property type="entry name" value="HTH_MARR"/>
    <property type="match status" value="1"/>
</dbReference>
<dbReference type="AlphaFoldDB" id="A0AA41U9M1"/>
<evidence type="ECO:0000259" key="1">
    <source>
        <dbReference type="PROSITE" id="PS50995"/>
    </source>
</evidence>
<dbReference type="PROSITE" id="PS50995">
    <property type="entry name" value="HTH_MARR_2"/>
    <property type="match status" value="1"/>
</dbReference>
<dbReference type="PANTHER" id="PTHR33164">
    <property type="entry name" value="TRANSCRIPTIONAL REGULATOR, MARR FAMILY"/>
    <property type="match status" value="1"/>
</dbReference>
<dbReference type="InterPro" id="IPR036388">
    <property type="entry name" value="WH-like_DNA-bd_sf"/>
</dbReference>
<dbReference type="InterPro" id="IPR039422">
    <property type="entry name" value="MarR/SlyA-like"/>
</dbReference>
<dbReference type="InterPro" id="IPR000835">
    <property type="entry name" value="HTH_MarR-typ"/>
</dbReference>
<reference evidence="2" key="1">
    <citation type="submission" date="2022-01" db="EMBL/GenBank/DDBJ databases">
        <title>Antribacter sp. nov., isolated from Guizhou of China.</title>
        <authorList>
            <person name="Chengliang C."/>
            <person name="Ya Z."/>
        </authorList>
    </citation>
    <scope>NUCLEOTIDE SEQUENCE</scope>
    <source>
        <strain evidence="2">KLBMP 9083</strain>
    </source>
</reference>
<feature type="domain" description="HTH marR-type" evidence="1">
    <location>
        <begin position="22"/>
        <end position="157"/>
    </location>
</feature>
<dbReference type="GO" id="GO:0003700">
    <property type="term" value="F:DNA-binding transcription factor activity"/>
    <property type="evidence" value="ECO:0007669"/>
    <property type="project" value="InterPro"/>
</dbReference>
<dbReference type="SUPFAM" id="SSF46785">
    <property type="entry name" value="Winged helix' DNA-binding domain"/>
    <property type="match status" value="1"/>
</dbReference>
<organism evidence="2 3">
    <name type="scientific">Antribacter soli</name>
    <dbReference type="NCBI Taxonomy" id="2910976"/>
    <lineage>
        <taxon>Bacteria</taxon>
        <taxon>Bacillati</taxon>
        <taxon>Actinomycetota</taxon>
        <taxon>Actinomycetes</taxon>
        <taxon>Micrococcales</taxon>
        <taxon>Promicromonosporaceae</taxon>
        <taxon>Antribacter</taxon>
    </lineage>
</organism>
<evidence type="ECO:0000313" key="2">
    <source>
        <dbReference type="EMBL" id="MCF4121757.1"/>
    </source>
</evidence>
<evidence type="ECO:0000313" key="3">
    <source>
        <dbReference type="Proteomes" id="UP001165405"/>
    </source>
</evidence>
<dbReference type="Gene3D" id="1.10.10.10">
    <property type="entry name" value="Winged helix-like DNA-binding domain superfamily/Winged helix DNA-binding domain"/>
    <property type="match status" value="1"/>
</dbReference>